<dbReference type="Gene3D" id="1.10.357.10">
    <property type="entry name" value="Tetracycline Repressor, domain 2"/>
    <property type="match status" value="1"/>
</dbReference>
<evidence type="ECO:0000256" key="2">
    <source>
        <dbReference type="PROSITE-ProRule" id="PRU00335"/>
    </source>
</evidence>
<gene>
    <name evidence="5" type="ORF">ACFQZM_25285</name>
</gene>
<dbReference type="PRINTS" id="PR00455">
    <property type="entry name" value="HTHTETR"/>
</dbReference>
<keyword evidence="1 2" id="KW-0238">DNA-binding</keyword>
<name>A0ABW2XR27_9ACTN</name>
<dbReference type="InterPro" id="IPR050109">
    <property type="entry name" value="HTH-type_TetR-like_transc_reg"/>
</dbReference>
<dbReference type="RefSeq" id="WP_131758047.1">
    <property type="nucleotide sequence ID" value="NZ_CAACUY010000043.1"/>
</dbReference>
<feature type="region of interest" description="Disordered" evidence="3">
    <location>
        <begin position="1"/>
        <end position="27"/>
    </location>
</feature>
<feature type="compositionally biased region" description="Low complexity" evidence="3">
    <location>
        <begin position="10"/>
        <end position="23"/>
    </location>
</feature>
<evidence type="ECO:0000256" key="1">
    <source>
        <dbReference type="ARBA" id="ARBA00023125"/>
    </source>
</evidence>
<dbReference type="Proteomes" id="UP001597063">
    <property type="component" value="Unassembled WGS sequence"/>
</dbReference>
<dbReference type="InterPro" id="IPR036271">
    <property type="entry name" value="Tet_transcr_reg_TetR-rel_C_sf"/>
</dbReference>
<reference evidence="6" key="1">
    <citation type="journal article" date="2019" name="Int. J. Syst. Evol. Microbiol.">
        <title>The Global Catalogue of Microorganisms (GCM) 10K type strain sequencing project: providing services to taxonomists for standard genome sequencing and annotation.</title>
        <authorList>
            <consortium name="The Broad Institute Genomics Platform"/>
            <consortium name="The Broad Institute Genome Sequencing Center for Infectious Disease"/>
            <person name="Wu L."/>
            <person name="Ma J."/>
        </authorList>
    </citation>
    <scope>NUCLEOTIDE SEQUENCE [LARGE SCALE GENOMIC DNA]</scope>
    <source>
        <strain evidence="6">JCM 9371</strain>
    </source>
</reference>
<sequence>MAARSRDTVPADPDAVPDAAPAPVQGPGEEGILKAAIAVMAEQGYHGTSVRDIAVRAGLSPSALYYHFASKQEVLATIMERGIEELLRRTRAALADAGDDPASRLGAAVETHVLFHLEDQRGTMLGTSELRALEEPVRTRHLDKRHQQQRLFDDVLLRGAELGAFGTPIPLEASRAIVVMCTGVASWFSPDGPLGRTEIAHRYRRLALDMAAAAGR</sequence>
<feature type="domain" description="HTH tetR-type" evidence="4">
    <location>
        <begin position="26"/>
        <end position="86"/>
    </location>
</feature>
<evidence type="ECO:0000313" key="5">
    <source>
        <dbReference type="EMBL" id="MFD0687833.1"/>
    </source>
</evidence>
<dbReference type="SUPFAM" id="SSF46689">
    <property type="entry name" value="Homeodomain-like"/>
    <property type="match status" value="1"/>
</dbReference>
<proteinExistence type="predicted"/>
<dbReference type="SUPFAM" id="SSF48498">
    <property type="entry name" value="Tetracyclin repressor-like, C-terminal domain"/>
    <property type="match status" value="1"/>
</dbReference>
<dbReference type="Pfam" id="PF17932">
    <property type="entry name" value="TetR_C_24"/>
    <property type="match status" value="1"/>
</dbReference>
<dbReference type="Pfam" id="PF00440">
    <property type="entry name" value="TetR_N"/>
    <property type="match status" value="1"/>
</dbReference>
<dbReference type="PANTHER" id="PTHR30055">
    <property type="entry name" value="HTH-TYPE TRANSCRIPTIONAL REGULATOR RUTR"/>
    <property type="match status" value="1"/>
</dbReference>
<dbReference type="InterPro" id="IPR009057">
    <property type="entry name" value="Homeodomain-like_sf"/>
</dbReference>
<dbReference type="PANTHER" id="PTHR30055:SF237">
    <property type="entry name" value="TRANSCRIPTIONAL REPRESSOR MCE3R"/>
    <property type="match status" value="1"/>
</dbReference>
<protein>
    <submittedName>
        <fullName evidence="5">TetR/AcrR family transcriptional regulator</fullName>
    </submittedName>
</protein>
<keyword evidence="6" id="KW-1185">Reference proteome</keyword>
<evidence type="ECO:0000313" key="6">
    <source>
        <dbReference type="Proteomes" id="UP001597063"/>
    </source>
</evidence>
<organism evidence="5 6">
    <name type="scientific">Actinomadura fibrosa</name>
    <dbReference type="NCBI Taxonomy" id="111802"/>
    <lineage>
        <taxon>Bacteria</taxon>
        <taxon>Bacillati</taxon>
        <taxon>Actinomycetota</taxon>
        <taxon>Actinomycetes</taxon>
        <taxon>Streptosporangiales</taxon>
        <taxon>Thermomonosporaceae</taxon>
        <taxon>Actinomadura</taxon>
    </lineage>
</organism>
<feature type="DNA-binding region" description="H-T-H motif" evidence="2">
    <location>
        <begin position="49"/>
        <end position="68"/>
    </location>
</feature>
<evidence type="ECO:0000256" key="3">
    <source>
        <dbReference type="SAM" id="MobiDB-lite"/>
    </source>
</evidence>
<evidence type="ECO:0000259" key="4">
    <source>
        <dbReference type="PROSITE" id="PS50977"/>
    </source>
</evidence>
<accession>A0ABW2XR27</accession>
<comment type="caution">
    <text evidence="5">The sequence shown here is derived from an EMBL/GenBank/DDBJ whole genome shotgun (WGS) entry which is preliminary data.</text>
</comment>
<dbReference type="EMBL" id="JBHTGP010000013">
    <property type="protein sequence ID" value="MFD0687833.1"/>
    <property type="molecule type" value="Genomic_DNA"/>
</dbReference>
<dbReference type="PROSITE" id="PS50977">
    <property type="entry name" value="HTH_TETR_2"/>
    <property type="match status" value="1"/>
</dbReference>
<dbReference type="InterPro" id="IPR041490">
    <property type="entry name" value="KstR2_TetR_C"/>
</dbReference>
<dbReference type="InterPro" id="IPR001647">
    <property type="entry name" value="HTH_TetR"/>
</dbReference>